<feature type="compositionally biased region" description="Basic and acidic residues" evidence="3">
    <location>
        <begin position="960"/>
        <end position="969"/>
    </location>
</feature>
<feature type="compositionally biased region" description="Basic and acidic residues" evidence="3">
    <location>
        <begin position="576"/>
        <end position="601"/>
    </location>
</feature>
<feature type="compositionally biased region" description="Basic and acidic residues" evidence="3">
    <location>
        <begin position="348"/>
        <end position="360"/>
    </location>
</feature>
<evidence type="ECO:0000256" key="2">
    <source>
        <dbReference type="ARBA" id="ARBA00023054"/>
    </source>
</evidence>
<feature type="region of interest" description="Disordered" evidence="3">
    <location>
        <begin position="322"/>
        <end position="641"/>
    </location>
</feature>
<feature type="compositionally biased region" description="Basic and acidic residues" evidence="3">
    <location>
        <begin position="516"/>
        <end position="531"/>
    </location>
</feature>
<feature type="compositionally biased region" description="Basic and acidic residues" evidence="3">
    <location>
        <begin position="1021"/>
        <end position="1031"/>
    </location>
</feature>
<feature type="compositionally biased region" description="Basic and acidic residues" evidence="3">
    <location>
        <begin position="872"/>
        <end position="883"/>
    </location>
</feature>
<comment type="similarity">
    <text evidence="1">Belongs to the LRRFIP family.</text>
</comment>
<dbReference type="FunFam" id="1.20.5.4090:FF:000001">
    <property type="entry name" value="leucine-rich repeat flightless-interacting protein 2 isoform X1"/>
    <property type="match status" value="1"/>
</dbReference>
<feature type="compositionally biased region" description="Acidic residues" evidence="3">
    <location>
        <begin position="887"/>
        <end position="903"/>
    </location>
</feature>
<feature type="compositionally biased region" description="Basic and acidic residues" evidence="3">
    <location>
        <begin position="538"/>
        <end position="560"/>
    </location>
</feature>
<dbReference type="Pfam" id="PF09738">
    <property type="entry name" value="LRRFIP"/>
    <property type="match status" value="1"/>
</dbReference>
<feature type="compositionally biased region" description="Polar residues" evidence="3">
    <location>
        <begin position="422"/>
        <end position="444"/>
    </location>
</feature>
<dbReference type="Proteomes" id="UP000694521">
    <property type="component" value="Unplaced"/>
</dbReference>
<dbReference type="InterPro" id="IPR019139">
    <property type="entry name" value="LRRFIP1/2"/>
</dbReference>
<protein>
    <submittedName>
        <fullName evidence="4">LRR binding FLII interacting protein 1</fullName>
    </submittedName>
</protein>
<evidence type="ECO:0000313" key="5">
    <source>
        <dbReference type="Proteomes" id="UP000694521"/>
    </source>
</evidence>
<feature type="region of interest" description="Disordered" evidence="3">
    <location>
        <begin position="50"/>
        <end position="132"/>
    </location>
</feature>
<feature type="compositionally biased region" description="Basic and acidic residues" evidence="3">
    <location>
        <begin position="936"/>
        <end position="949"/>
    </location>
</feature>
<reference evidence="4" key="2">
    <citation type="submission" date="2025-09" db="UniProtKB">
        <authorList>
            <consortium name="Ensembl"/>
        </authorList>
    </citation>
    <scope>IDENTIFICATION</scope>
</reference>
<feature type="compositionally biased region" description="Low complexity" evidence="3">
    <location>
        <begin position="100"/>
        <end position="115"/>
    </location>
</feature>
<feature type="compositionally biased region" description="Polar residues" evidence="3">
    <location>
        <begin position="741"/>
        <end position="758"/>
    </location>
</feature>
<accession>A0A8B9INE4</accession>
<evidence type="ECO:0000256" key="3">
    <source>
        <dbReference type="SAM" id="MobiDB-lite"/>
    </source>
</evidence>
<keyword evidence="5" id="KW-1185">Reference proteome</keyword>
<keyword evidence="2" id="KW-0175">Coiled coil</keyword>
<dbReference type="AlphaFoldDB" id="A0A8B9INE4"/>
<feature type="compositionally biased region" description="Basic and acidic residues" evidence="3">
    <location>
        <begin position="627"/>
        <end position="641"/>
    </location>
</feature>
<feature type="compositionally biased region" description="Basic and acidic residues" evidence="3">
    <location>
        <begin position="814"/>
        <end position="824"/>
    </location>
</feature>
<evidence type="ECO:0000313" key="4">
    <source>
        <dbReference type="Ensembl" id="ENSACDP00005020394.1"/>
    </source>
</evidence>
<feature type="compositionally biased region" description="Low complexity" evidence="3">
    <location>
        <begin position="142"/>
        <end position="159"/>
    </location>
</feature>
<dbReference type="GO" id="GO:0000981">
    <property type="term" value="F:DNA-binding transcription factor activity, RNA polymerase II-specific"/>
    <property type="evidence" value="ECO:0007669"/>
    <property type="project" value="TreeGrafter"/>
</dbReference>
<feature type="region of interest" description="Disordered" evidence="3">
    <location>
        <begin position="1"/>
        <end position="22"/>
    </location>
</feature>
<feature type="compositionally biased region" description="Acidic residues" evidence="3">
    <location>
        <begin position="458"/>
        <end position="471"/>
    </location>
</feature>
<feature type="compositionally biased region" description="Basic and acidic residues" evidence="3">
    <location>
        <begin position="839"/>
        <end position="848"/>
    </location>
</feature>
<name>A0A8B9INE4_ANSCY</name>
<feature type="compositionally biased region" description="Basic and acidic residues" evidence="3">
    <location>
        <begin position="720"/>
        <end position="738"/>
    </location>
</feature>
<feature type="region of interest" description="Disordered" evidence="3">
    <location>
        <begin position="142"/>
        <end position="161"/>
    </location>
</feature>
<feature type="compositionally biased region" description="Acidic residues" evidence="3">
    <location>
        <begin position="950"/>
        <end position="959"/>
    </location>
</feature>
<feature type="compositionally biased region" description="Basic and acidic residues" evidence="3">
    <location>
        <begin position="50"/>
        <end position="66"/>
    </location>
</feature>
<dbReference type="PANTHER" id="PTHR19212">
    <property type="entry name" value="LEUCINE RICH REPEAT IN FLII INTERACTING PROTEIN"/>
    <property type="match status" value="1"/>
</dbReference>
<feature type="compositionally biased region" description="Basic and acidic residues" evidence="3">
    <location>
        <begin position="322"/>
        <end position="338"/>
    </location>
</feature>
<feature type="compositionally biased region" description="Basic and acidic residues" evidence="3">
    <location>
        <begin position="984"/>
        <end position="1009"/>
    </location>
</feature>
<feature type="compositionally biased region" description="Basic and acidic residues" evidence="3">
    <location>
        <begin position="904"/>
        <end position="921"/>
    </location>
</feature>
<feature type="compositionally biased region" description="Basic and acidic residues" evidence="3">
    <location>
        <begin position="118"/>
        <end position="130"/>
    </location>
</feature>
<dbReference type="Ensembl" id="ENSACDT00005024404.1">
    <property type="protein sequence ID" value="ENSACDP00005020394.1"/>
    <property type="gene ID" value="ENSACDG00005014798.1"/>
</dbReference>
<evidence type="ECO:0000256" key="1">
    <source>
        <dbReference type="ARBA" id="ARBA00008275"/>
    </source>
</evidence>
<feature type="compositionally biased region" description="Polar residues" evidence="3">
    <location>
        <begin position="828"/>
        <end position="837"/>
    </location>
</feature>
<proteinExistence type="inferred from homology"/>
<feature type="region of interest" description="Disordered" evidence="3">
    <location>
        <begin position="654"/>
        <end position="1046"/>
    </location>
</feature>
<dbReference type="PANTHER" id="PTHR19212:SF5">
    <property type="entry name" value="LEUCINE-RICH REPEAT FLIGHTLESS-INTERACTING PROTEIN 1"/>
    <property type="match status" value="1"/>
</dbReference>
<sequence>MGTQGAGRKRLPNRERLTAEDDALNQIAREAEARLAAKRAARAEAREIRMKELERQQKEEDSERYSRRARRNASASDEDERMSVGSRGSLRPSEYSCYLGSGSRASSRASSARASPVIEERPEKDFEKGARTVSSLSAATLASLGGTSSRRGSGDTSISADTEASIREIKDSLAEVEEKYKKAMVSNAQLDNEKTNFMYQVDTLKDALLELEEQLAESRRQYEEKSKEFEREKHAHSILQFQFMEVKEALKQREEMLAKHGIIPDSDVATNGETSDILDNERHLDSSKTVQGTAQALKTAGDGMLGKANEVDMKNEILEDVGKREILQNTEHEEHKEESEEQEVQTLHADENTEAEKVIEETDAGSTAILPDSRLTEQNQSLAEPVSGNASSNDDSDADDLRKETESADTAARQPVSEEAECSNSQPRTNQTSEVGSVQGQDFESPQEMPRDLGTERELEEAAPEQEEREDVETSHALSANDMEQAADTASCEFVSDQPGLPEAEVADSLSEEVNVESHLETLQHVEESAENKVTNVLEEKLLESKDCTDGTADEKGGDRAEEEDEVGNAVQGQATERDSVGSEGKESHESGVPADKSEKEEGGDDTCIQPPSSEDAHLALLEEQNIQERTELKAAEKDGQKEVLMENLEVCSDSAGAGKQEEAPAESVGSVTEVKGRVLQQAEPGPDVVKEMASQESSSDPRVLDDKTQESEVEIQCESGKREESRAEWVEDLEPKVELQTVQCSKDTTGDTVGEKNSSSEDEAQNAGKQEEGETQNVVKQEESEAQNVAKQEEGEAQNVAKQEEGEAQNVAKQEEGESKEELTVDLSGTSENQADQEILKEDEKQLELANPHGDGFAPEDDANNCLAQKAEIDENVSERVSLEAQVEEGLEDDGDAFDFDEESKQILKTDEKSDGEKADTQSGEDDGANGVVKKTVEASEAGKRTGEIETEVPLTEDDSLRHKKGDESGEAGHLQGEASSLKTDEKADVLEDESKASDSNEVEKIPDVSEQDLESAYSNREESKEDLQGGRRAKGKSRDDCTIS</sequence>
<reference evidence="4" key="1">
    <citation type="submission" date="2025-08" db="UniProtKB">
        <authorList>
            <consortium name="Ensembl"/>
        </authorList>
    </citation>
    <scope>IDENTIFICATION</scope>
</reference>
<dbReference type="Gene3D" id="1.20.5.4090">
    <property type="match status" value="1"/>
</dbReference>
<dbReference type="GO" id="GO:0000978">
    <property type="term" value="F:RNA polymerase II cis-regulatory region sequence-specific DNA binding"/>
    <property type="evidence" value="ECO:0007669"/>
    <property type="project" value="TreeGrafter"/>
</dbReference>
<organism evidence="4 5">
    <name type="scientific">Anser cygnoides</name>
    <name type="common">Swan goose</name>
    <dbReference type="NCBI Taxonomy" id="8845"/>
    <lineage>
        <taxon>Eukaryota</taxon>
        <taxon>Metazoa</taxon>
        <taxon>Chordata</taxon>
        <taxon>Craniata</taxon>
        <taxon>Vertebrata</taxon>
        <taxon>Euteleostomi</taxon>
        <taxon>Archelosauria</taxon>
        <taxon>Archosauria</taxon>
        <taxon>Dinosauria</taxon>
        <taxon>Saurischia</taxon>
        <taxon>Theropoda</taxon>
        <taxon>Coelurosauria</taxon>
        <taxon>Aves</taxon>
        <taxon>Neognathae</taxon>
        <taxon>Galloanserae</taxon>
        <taxon>Anseriformes</taxon>
        <taxon>Anatidae</taxon>
        <taxon>Anserinae</taxon>
        <taxon>Anser</taxon>
    </lineage>
</organism>